<dbReference type="InterPro" id="IPR029058">
    <property type="entry name" value="AB_hydrolase_fold"/>
</dbReference>
<dbReference type="GO" id="GO:0052689">
    <property type="term" value="F:carboxylic ester hydrolase activity"/>
    <property type="evidence" value="ECO:0007669"/>
    <property type="project" value="UniProtKB-ARBA"/>
</dbReference>
<dbReference type="Proteomes" id="UP000177177">
    <property type="component" value="Unassembled WGS sequence"/>
</dbReference>
<dbReference type="InterPro" id="IPR001375">
    <property type="entry name" value="Peptidase_S9_cat"/>
</dbReference>
<comment type="caution">
    <text evidence="3">The sequence shown here is derived from an EMBL/GenBank/DDBJ whole genome shotgun (WGS) entry which is preliminary data.</text>
</comment>
<evidence type="ECO:0000259" key="2">
    <source>
        <dbReference type="Pfam" id="PF00326"/>
    </source>
</evidence>
<dbReference type="Pfam" id="PF00326">
    <property type="entry name" value="Peptidase_S9"/>
    <property type="match status" value="1"/>
</dbReference>
<dbReference type="InterPro" id="IPR050261">
    <property type="entry name" value="FrsA_esterase"/>
</dbReference>
<dbReference type="AlphaFoldDB" id="A0A1G2KXH3"/>
<evidence type="ECO:0000313" key="3">
    <source>
        <dbReference type="EMBL" id="OHA03129.1"/>
    </source>
</evidence>
<dbReference type="Gene3D" id="3.40.50.1820">
    <property type="entry name" value="alpha/beta hydrolase"/>
    <property type="match status" value="1"/>
</dbReference>
<evidence type="ECO:0000313" key="4">
    <source>
        <dbReference type="Proteomes" id="UP000177177"/>
    </source>
</evidence>
<sequence length="294" mass="32583">MSAVPGQEFTIPALRQHPAVGRDFRIGEPMASTGGAYQKFPISYASGGLTLTGIMNVPAGPVPEGGFPVLILNHGLIDPVIYTSGRGSKREQDFFARHGYVTLHPDYRGHASSSPNPVLHHDFYVGYTQDVMALVDAIKKYEGTLIDARRIGMWGHSMGGGIAARAMTLSSDIRAYVLFAPISADAEENFYELAQEERAWLYETYGKEGAGIYRRISPIQYFEDVRAPVQLHHGAADRDVPIAFSEKMFEKLTSLNKKAELFTYPGEAHEFADAWQTAADRALQFFDKYVKNAR</sequence>
<name>A0A1G2KXH3_9BACT</name>
<accession>A0A1G2KXH3</accession>
<proteinExistence type="predicted"/>
<evidence type="ECO:0000256" key="1">
    <source>
        <dbReference type="ARBA" id="ARBA00022801"/>
    </source>
</evidence>
<gene>
    <name evidence="3" type="ORF">A3C92_02120</name>
</gene>
<dbReference type="PANTHER" id="PTHR22946:SF9">
    <property type="entry name" value="POLYKETIDE TRANSFERASE AF380"/>
    <property type="match status" value="1"/>
</dbReference>
<keyword evidence="1" id="KW-0378">Hydrolase</keyword>
<reference evidence="3 4" key="1">
    <citation type="journal article" date="2016" name="Nat. Commun.">
        <title>Thousands of microbial genomes shed light on interconnected biogeochemical processes in an aquifer system.</title>
        <authorList>
            <person name="Anantharaman K."/>
            <person name="Brown C.T."/>
            <person name="Hug L.A."/>
            <person name="Sharon I."/>
            <person name="Castelle C.J."/>
            <person name="Probst A.J."/>
            <person name="Thomas B.C."/>
            <person name="Singh A."/>
            <person name="Wilkins M.J."/>
            <person name="Karaoz U."/>
            <person name="Brodie E.L."/>
            <person name="Williams K.H."/>
            <person name="Hubbard S.S."/>
            <person name="Banfield J.F."/>
        </authorList>
    </citation>
    <scope>NUCLEOTIDE SEQUENCE [LARGE SCALE GENOMIC DNA]</scope>
</reference>
<organism evidence="3 4">
    <name type="scientific">Candidatus Sungbacteria bacterium RIFCSPHIGHO2_02_FULL_53_17</name>
    <dbReference type="NCBI Taxonomy" id="1802275"/>
    <lineage>
        <taxon>Bacteria</taxon>
        <taxon>Candidatus Sungiibacteriota</taxon>
    </lineage>
</organism>
<dbReference type="EMBL" id="MHQN01000024">
    <property type="protein sequence ID" value="OHA03129.1"/>
    <property type="molecule type" value="Genomic_DNA"/>
</dbReference>
<dbReference type="PANTHER" id="PTHR22946">
    <property type="entry name" value="DIENELACTONE HYDROLASE DOMAIN-CONTAINING PROTEIN-RELATED"/>
    <property type="match status" value="1"/>
</dbReference>
<protein>
    <recommendedName>
        <fullName evidence="2">Peptidase S9 prolyl oligopeptidase catalytic domain-containing protein</fullName>
    </recommendedName>
</protein>
<dbReference type="GO" id="GO:0008236">
    <property type="term" value="F:serine-type peptidase activity"/>
    <property type="evidence" value="ECO:0007669"/>
    <property type="project" value="InterPro"/>
</dbReference>
<dbReference type="GO" id="GO:0006508">
    <property type="term" value="P:proteolysis"/>
    <property type="evidence" value="ECO:0007669"/>
    <property type="project" value="InterPro"/>
</dbReference>
<dbReference type="SUPFAM" id="SSF53474">
    <property type="entry name" value="alpha/beta-Hydrolases"/>
    <property type="match status" value="1"/>
</dbReference>
<feature type="domain" description="Peptidase S9 prolyl oligopeptidase catalytic" evidence="2">
    <location>
        <begin position="91"/>
        <end position="292"/>
    </location>
</feature>